<protein>
    <recommendedName>
        <fullName evidence="3">HTH tetR-type domain-containing protein</fullName>
    </recommendedName>
</protein>
<keyword evidence="5" id="KW-1185">Reference proteome</keyword>
<dbReference type="InterPro" id="IPR001647">
    <property type="entry name" value="HTH_TetR"/>
</dbReference>
<organism evidence="4 5">
    <name type="scientific">Reyranella soli</name>
    <dbReference type="NCBI Taxonomy" id="1230389"/>
    <lineage>
        <taxon>Bacteria</taxon>
        <taxon>Pseudomonadati</taxon>
        <taxon>Pseudomonadota</taxon>
        <taxon>Alphaproteobacteria</taxon>
        <taxon>Hyphomicrobiales</taxon>
        <taxon>Reyranellaceae</taxon>
        <taxon>Reyranella</taxon>
    </lineage>
</organism>
<dbReference type="InterPro" id="IPR009057">
    <property type="entry name" value="Homeodomain-like_sf"/>
</dbReference>
<evidence type="ECO:0000256" key="1">
    <source>
        <dbReference type="ARBA" id="ARBA00023125"/>
    </source>
</evidence>
<proteinExistence type="predicted"/>
<evidence type="ECO:0000313" key="5">
    <source>
        <dbReference type="Proteomes" id="UP000321058"/>
    </source>
</evidence>
<dbReference type="Gene3D" id="1.10.357.10">
    <property type="entry name" value="Tetracycline Repressor, domain 2"/>
    <property type="match status" value="1"/>
</dbReference>
<gene>
    <name evidence="4" type="ORF">RSO01_57770</name>
</gene>
<evidence type="ECO:0000259" key="3">
    <source>
        <dbReference type="PROSITE" id="PS50977"/>
    </source>
</evidence>
<sequence length="201" mass="22710">MMSLATSPGVAKIDGRRQRSERTRLTIIQAYLELLRRHGVMPTAAQIAEEAGYSTRSIFERFADLDALSLATADYAIAQGQAEAVARDVDGDRPTRIRSHVETRAFACEKWLPLWRIITSQDQIDDLKMRVVLVRLANIERMKLMYTPELATLPEAPRDQLLIGLAVLTSFESWDQMRFCHGLSPEAAQAVWRAAIDRMLP</sequence>
<dbReference type="SUPFAM" id="SSF46689">
    <property type="entry name" value="Homeodomain-like"/>
    <property type="match status" value="1"/>
</dbReference>
<accession>A0A512NI34</accession>
<evidence type="ECO:0000313" key="4">
    <source>
        <dbReference type="EMBL" id="GEP58611.1"/>
    </source>
</evidence>
<dbReference type="GO" id="GO:0003677">
    <property type="term" value="F:DNA binding"/>
    <property type="evidence" value="ECO:0007669"/>
    <property type="project" value="UniProtKB-UniRule"/>
</dbReference>
<dbReference type="RefSeq" id="WP_147154010.1">
    <property type="nucleotide sequence ID" value="NZ_BKAJ01000105.1"/>
</dbReference>
<dbReference type="AlphaFoldDB" id="A0A512NI34"/>
<keyword evidence="1 2" id="KW-0238">DNA-binding</keyword>
<comment type="caution">
    <text evidence="4">The sequence shown here is derived from an EMBL/GenBank/DDBJ whole genome shotgun (WGS) entry which is preliminary data.</text>
</comment>
<dbReference type="Proteomes" id="UP000321058">
    <property type="component" value="Unassembled WGS sequence"/>
</dbReference>
<feature type="domain" description="HTH tetR-type" evidence="3">
    <location>
        <begin position="21"/>
        <end position="80"/>
    </location>
</feature>
<feature type="DNA-binding region" description="H-T-H motif" evidence="2">
    <location>
        <begin position="43"/>
        <end position="62"/>
    </location>
</feature>
<evidence type="ECO:0000256" key="2">
    <source>
        <dbReference type="PROSITE-ProRule" id="PRU00335"/>
    </source>
</evidence>
<reference evidence="4 5" key="1">
    <citation type="submission" date="2019-07" db="EMBL/GenBank/DDBJ databases">
        <title>Whole genome shotgun sequence of Reyranella soli NBRC 108950.</title>
        <authorList>
            <person name="Hosoyama A."/>
            <person name="Uohara A."/>
            <person name="Ohji S."/>
            <person name="Ichikawa N."/>
        </authorList>
    </citation>
    <scope>NUCLEOTIDE SEQUENCE [LARGE SCALE GENOMIC DNA]</scope>
    <source>
        <strain evidence="4 5">NBRC 108950</strain>
    </source>
</reference>
<dbReference type="PROSITE" id="PS50977">
    <property type="entry name" value="HTH_TETR_2"/>
    <property type="match status" value="1"/>
</dbReference>
<dbReference type="EMBL" id="BKAJ01000105">
    <property type="protein sequence ID" value="GEP58611.1"/>
    <property type="molecule type" value="Genomic_DNA"/>
</dbReference>
<dbReference type="OrthoDB" id="8688418at2"/>
<name>A0A512NI34_9HYPH</name>